<evidence type="ECO:0000256" key="4">
    <source>
        <dbReference type="ARBA" id="ARBA00022857"/>
    </source>
</evidence>
<dbReference type="InterPro" id="IPR044152">
    <property type="entry name" value="YqjM-like"/>
</dbReference>
<dbReference type="GO" id="GO:0050661">
    <property type="term" value="F:NADP binding"/>
    <property type="evidence" value="ECO:0007669"/>
    <property type="project" value="InterPro"/>
</dbReference>
<keyword evidence="4" id="KW-0521">NADP</keyword>
<feature type="domain" description="NADH:flavin oxidoreductase/NADH oxidase N-terminal" evidence="6">
    <location>
        <begin position="8"/>
        <end position="347"/>
    </location>
</feature>
<dbReference type="RefSeq" id="WP_286266812.1">
    <property type="nucleotide sequence ID" value="NZ_AP028056.1"/>
</dbReference>
<evidence type="ECO:0000256" key="5">
    <source>
        <dbReference type="ARBA" id="ARBA00023002"/>
    </source>
</evidence>
<dbReference type="AlphaFoldDB" id="A0AAN0K5T5"/>
<keyword evidence="8" id="KW-1185">Reference proteome</keyword>
<dbReference type="EMBL" id="AP028056">
    <property type="protein sequence ID" value="BEH00970.1"/>
    <property type="molecule type" value="Genomic_DNA"/>
</dbReference>
<sequence length="364" mass="38831">MSEVSRALFEPIKLRGLEVRNRIWVPPMCQYVVDKQDGVPVAWHLMHYGSLARGGAGGVVVEATGVVPEGRISPQDLGLWNDHQRDAFAPIVELVHAQGAKLGIQLAHAGRKGSVYREWGTEAPGTSVPVSEGGWQTVAPSAVAFPGLAEPAALDQAGIDRVAAAFAAAARRAVDAGFDFVQVHGAHGYLLHEFLSPLSNHRTDSYGGTLENRARLLLQVVDAIRAEVGQAMPIAVRLSATEWVAGGFDIDETVTVVRWLGQHGADFVDISTGGNVKQAPIPVGPGYQVPYATAVKKATGVTTSTVGMIDSAFQAEQIVATGLADIVMVGREFLRDPSFALRAAETLQVAVGYIPAPYRRAYRR</sequence>
<name>A0AAN0K5T5_9ACTN</name>
<keyword evidence="2" id="KW-0285">Flavoprotein</keyword>
<dbReference type="SUPFAM" id="SSF51395">
    <property type="entry name" value="FMN-linked oxidoreductases"/>
    <property type="match status" value="1"/>
</dbReference>
<dbReference type="Pfam" id="PF00724">
    <property type="entry name" value="Oxidored_FMN"/>
    <property type="match status" value="1"/>
</dbReference>
<evidence type="ECO:0000256" key="3">
    <source>
        <dbReference type="ARBA" id="ARBA00022643"/>
    </source>
</evidence>
<gene>
    <name evidence="7" type="ORF">brsh051_02510</name>
</gene>
<protein>
    <submittedName>
        <fullName evidence="7">NADH:flavin oxidoreductase/NADH oxidase</fullName>
    </submittedName>
</protein>
<dbReference type="InterPro" id="IPR001155">
    <property type="entry name" value="OxRdtase_FMN_N"/>
</dbReference>
<reference evidence="7" key="1">
    <citation type="journal article" date="2024" name="Int. J. Syst. Evol. Microbiol.">
        <title>Brooklawnia propionicigenes sp. nov., a facultatively anaerobic, propionate-producing bacterium isolated from a methanogenic reactor treating waste from cattle farms.</title>
        <authorList>
            <person name="Akita Y."/>
            <person name="Ueki A."/>
            <person name="Tonouchi A."/>
            <person name="Sugawara Y."/>
            <person name="Honma S."/>
            <person name="Kaku N."/>
            <person name="Ueki K."/>
        </authorList>
    </citation>
    <scope>NUCLEOTIDE SEQUENCE</scope>
    <source>
        <strain evidence="7">SH051</strain>
    </source>
</reference>
<dbReference type="KEGG" id="broo:brsh051_02510"/>
<dbReference type="PANTHER" id="PTHR43303">
    <property type="entry name" value="NADPH DEHYDROGENASE C23G7.10C-RELATED"/>
    <property type="match status" value="1"/>
</dbReference>
<proteinExistence type="predicted"/>
<evidence type="ECO:0000313" key="8">
    <source>
        <dbReference type="Proteomes" id="UP001431656"/>
    </source>
</evidence>
<keyword evidence="5" id="KW-0560">Oxidoreductase</keyword>
<organism evidence="7 8">
    <name type="scientific">Brooklawnia propionicigenes</name>
    <dbReference type="NCBI Taxonomy" id="3041175"/>
    <lineage>
        <taxon>Bacteria</taxon>
        <taxon>Bacillati</taxon>
        <taxon>Actinomycetota</taxon>
        <taxon>Actinomycetes</taxon>
        <taxon>Propionibacteriales</taxon>
        <taxon>Propionibacteriaceae</taxon>
        <taxon>Brooklawnia</taxon>
    </lineage>
</organism>
<dbReference type="CDD" id="cd02932">
    <property type="entry name" value="OYE_YqiM_FMN"/>
    <property type="match status" value="1"/>
</dbReference>
<evidence type="ECO:0000313" key="7">
    <source>
        <dbReference type="EMBL" id="BEH00970.1"/>
    </source>
</evidence>
<dbReference type="Proteomes" id="UP001431656">
    <property type="component" value="Chromosome"/>
</dbReference>
<dbReference type="InterPro" id="IPR013785">
    <property type="entry name" value="Aldolase_TIM"/>
</dbReference>
<dbReference type="Gene3D" id="3.20.20.70">
    <property type="entry name" value="Aldolase class I"/>
    <property type="match status" value="1"/>
</dbReference>
<evidence type="ECO:0000256" key="1">
    <source>
        <dbReference type="ARBA" id="ARBA00001917"/>
    </source>
</evidence>
<accession>A0AAN0K5T5</accession>
<dbReference type="GO" id="GO:0003959">
    <property type="term" value="F:NADPH dehydrogenase activity"/>
    <property type="evidence" value="ECO:0007669"/>
    <property type="project" value="InterPro"/>
</dbReference>
<dbReference type="PANTHER" id="PTHR43303:SF4">
    <property type="entry name" value="NADPH DEHYDROGENASE C23G7.10C-RELATED"/>
    <property type="match status" value="1"/>
</dbReference>
<dbReference type="GO" id="GO:0010181">
    <property type="term" value="F:FMN binding"/>
    <property type="evidence" value="ECO:0007669"/>
    <property type="project" value="InterPro"/>
</dbReference>
<evidence type="ECO:0000256" key="2">
    <source>
        <dbReference type="ARBA" id="ARBA00022630"/>
    </source>
</evidence>
<evidence type="ECO:0000259" key="6">
    <source>
        <dbReference type="Pfam" id="PF00724"/>
    </source>
</evidence>
<keyword evidence="3" id="KW-0288">FMN</keyword>
<comment type="cofactor">
    <cofactor evidence="1">
        <name>FMN</name>
        <dbReference type="ChEBI" id="CHEBI:58210"/>
    </cofactor>
</comment>